<dbReference type="InterPro" id="IPR000836">
    <property type="entry name" value="PRTase_dom"/>
</dbReference>
<dbReference type="GO" id="GO:0000287">
    <property type="term" value="F:magnesium ion binding"/>
    <property type="evidence" value="ECO:0007669"/>
    <property type="project" value="UniProtKB-UniRule"/>
</dbReference>
<feature type="binding site" evidence="7">
    <location>
        <position position="159"/>
    </location>
    <ligand>
        <name>orotate</name>
        <dbReference type="ChEBI" id="CHEBI:30839"/>
    </ligand>
</feature>
<feature type="binding site" evidence="7">
    <location>
        <position position="103"/>
    </location>
    <ligand>
        <name>5-phospho-alpha-D-ribose 1-diphosphate</name>
        <dbReference type="ChEBI" id="CHEBI:58017"/>
        <note>ligand shared between dimeric partners</note>
    </ligand>
</feature>
<comment type="caution">
    <text evidence="9">The sequence shown here is derived from an EMBL/GenBank/DDBJ whole genome shotgun (WGS) entry which is preliminary data.</text>
</comment>
<dbReference type="CDD" id="cd06223">
    <property type="entry name" value="PRTases_typeI"/>
    <property type="match status" value="1"/>
</dbReference>
<protein>
    <recommendedName>
        <fullName evidence="2 7">Orotate phosphoribosyltransferase</fullName>
        <shortName evidence="7">OPRT</shortName>
        <shortName evidence="7">OPRTase</shortName>
        <ecNumber evidence="2 7">2.4.2.10</ecNumber>
    </recommendedName>
</protein>
<feature type="domain" description="Phosphoribosyltransferase" evidence="8">
    <location>
        <begin position="81"/>
        <end position="165"/>
    </location>
</feature>
<feature type="binding site" description="in other chain" evidence="7">
    <location>
        <position position="100"/>
    </location>
    <ligand>
        <name>5-phospho-alpha-D-ribose 1-diphosphate</name>
        <dbReference type="ChEBI" id="CHEBI:58017"/>
        <note>ligand shared between dimeric partners</note>
    </ligand>
</feature>
<dbReference type="PANTHER" id="PTHR19278">
    <property type="entry name" value="OROTATE PHOSPHORIBOSYLTRANSFERASE"/>
    <property type="match status" value="1"/>
</dbReference>
<feature type="binding site" evidence="7">
    <location>
        <position position="105"/>
    </location>
    <ligand>
        <name>5-phospho-alpha-D-ribose 1-diphosphate</name>
        <dbReference type="ChEBI" id="CHEBI:58017"/>
        <note>ligand shared between dimeric partners</note>
    </ligand>
</feature>
<keyword evidence="5 7" id="KW-0460">Magnesium</keyword>
<evidence type="ECO:0000256" key="3">
    <source>
        <dbReference type="ARBA" id="ARBA00022676"/>
    </source>
</evidence>
<dbReference type="SUPFAM" id="SSF53271">
    <property type="entry name" value="PRTase-like"/>
    <property type="match status" value="1"/>
</dbReference>
<comment type="function">
    <text evidence="7">Catalyzes the transfer of a ribosyl phosphate group from 5-phosphoribose 1-diphosphate to orotate, leading to the formation of orotidine monophosphate (OMP).</text>
</comment>
<organism evidence="9 10">
    <name type="scientific">Trichloromonas acetexigens</name>
    <dbReference type="NCBI Taxonomy" id="38815"/>
    <lineage>
        <taxon>Bacteria</taxon>
        <taxon>Pseudomonadati</taxon>
        <taxon>Thermodesulfobacteriota</taxon>
        <taxon>Desulfuromonadia</taxon>
        <taxon>Desulfuromonadales</taxon>
        <taxon>Trichloromonadaceae</taxon>
        <taxon>Trichloromonas</taxon>
    </lineage>
</organism>
<dbReference type="Gene3D" id="3.40.50.2020">
    <property type="match status" value="1"/>
</dbReference>
<dbReference type="GO" id="GO:0044205">
    <property type="term" value="P:'de novo' UMP biosynthetic process"/>
    <property type="evidence" value="ECO:0007669"/>
    <property type="project" value="UniProtKB-UniRule"/>
</dbReference>
<dbReference type="NCBIfam" id="TIGR00336">
    <property type="entry name" value="pyrE"/>
    <property type="match status" value="1"/>
</dbReference>
<dbReference type="UniPathway" id="UPA00070">
    <property type="reaction ID" value="UER00119"/>
</dbReference>
<keyword evidence="3 7" id="KW-0328">Glycosyltransferase</keyword>
<feature type="binding site" evidence="7">
    <location>
        <position position="131"/>
    </location>
    <ligand>
        <name>orotate</name>
        <dbReference type="ChEBI" id="CHEBI:30839"/>
    </ligand>
</feature>
<feature type="binding site" evidence="7">
    <location>
        <position position="99"/>
    </location>
    <ligand>
        <name>5-phospho-alpha-D-ribose 1-diphosphate</name>
        <dbReference type="ChEBI" id="CHEBI:58017"/>
        <note>ligand shared between dimeric partners</note>
    </ligand>
</feature>
<evidence type="ECO:0000313" key="10">
    <source>
        <dbReference type="Proteomes" id="UP000317155"/>
    </source>
</evidence>
<evidence type="ECO:0000256" key="6">
    <source>
        <dbReference type="ARBA" id="ARBA00022975"/>
    </source>
</evidence>
<evidence type="ECO:0000256" key="2">
    <source>
        <dbReference type="ARBA" id="ARBA00011971"/>
    </source>
</evidence>
<comment type="pathway">
    <text evidence="1 7">Pyrimidine metabolism; UMP biosynthesis via de novo pathway; UMP from orotate: step 1/2.</text>
</comment>
<dbReference type="OrthoDB" id="9785917at2"/>
<reference evidence="9 10" key="1">
    <citation type="submission" date="2019-07" db="EMBL/GenBank/DDBJ databases">
        <title>Insights of Desulfuromonas acetexigens electromicrobiology.</title>
        <authorList>
            <person name="Katuri K."/>
            <person name="Sapireddy V."/>
            <person name="Shaw D.R."/>
            <person name="Saikaly P."/>
        </authorList>
    </citation>
    <scope>NUCLEOTIDE SEQUENCE [LARGE SCALE GENOMIC DNA]</scope>
    <source>
        <strain evidence="9 10">2873</strain>
    </source>
</reference>
<dbReference type="InterPro" id="IPR023031">
    <property type="entry name" value="OPRT"/>
</dbReference>
<keyword evidence="6 7" id="KW-0665">Pyrimidine biosynthesis</keyword>
<evidence type="ECO:0000256" key="4">
    <source>
        <dbReference type="ARBA" id="ARBA00022679"/>
    </source>
</evidence>
<evidence type="ECO:0000256" key="7">
    <source>
        <dbReference type="HAMAP-Rule" id="MF_01208"/>
    </source>
</evidence>
<dbReference type="EMBL" id="VJVV01000001">
    <property type="protein sequence ID" value="TRO83974.1"/>
    <property type="molecule type" value="Genomic_DNA"/>
</dbReference>
<evidence type="ECO:0000313" key="9">
    <source>
        <dbReference type="EMBL" id="TRO83974.1"/>
    </source>
</evidence>
<dbReference type="Proteomes" id="UP000317155">
    <property type="component" value="Unassembled WGS sequence"/>
</dbReference>
<dbReference type="InterPro" id="IPR004467">
    <property type="entry name" value="Or_phspho_trans_dom"/>
</dbReference>
<comment type="similarity">
    <text evidence="7">Belongs to the purine/pyrimidine phosphoribosyltransferase family. PyrE subfamily.</text>
</comment>
<keyword evidence="10" id="KW-1185">Reference proteome</keyword>
<accession>A0A550JL77</accession>
<evidence type="ECO:0000256" key="5">
    <source>
        <dbReference type="ARBA" id="ARBA00022842"/>
    </source>
</evidence>
<comment type="caution">
    <text evidence="7">Lacks conserved residue(s) required for the propagation of feature annotation.</text>
</comment>
<dbReference type="HAMAP" id="MF_01208">
    <property type="entry name" value="PyrE"/>
    <property type="match status" value="1"/>
</dbReference>
<comment type="catalytic activity">
    <reaction evidence="7">
        <text>orotidine 5'-phosphate + diphosphate = orotate + 5-phospho-alpha-D-ribose 1-diphosphate</text>
        <dbReference type="Rhea" id="RHEA:10380"/>
        <dbReference type="ChEBI" id="CHEBI:30839"/>
        <dbReference type="ChEBI" id="CHEBI:33019"/>
        <dbReference type="ChEBI" id="CHEBI:57538"/>
        <dbReference type="ChEBI" id="CHEBI:58017"/>
        <dbReference type="EC" id="2.4.2.10"/>
    </reaction>
</comment>
<comment type="cofactor">
    <cofactor evidence="7">
        <name>Mg(2+)</name>
        <dbReference type="ChEBI" id="CHEBI:18420"/>
    </cofactor>
</comment>
<evidence type="ECO:0000256" key="1">
    <source>
        <dbReference type="ARBA" id="ARBA00004889"/>
    </source>
</evidence>
<sequence>MTQAERDELMAIVRELSYEEREVTLASGRKSNFYFDGKQTTLHAKGGLLVGKAFWKEVKAFAGPIHGVGGLTLGADPIATATSIAAQLEGADVHAFIIRKEPKGHGTGQWLEGRKNLPKGSRVVIVEDVTTTGGSSMKAVERAREEGLEVVGIVTLVDREEGARDNIEGEGMALRAVFTRTQVVGK</sequence>
<dbReference type="GO" id="GO:0004588">
    <property type="term" value="F:orotate phosphoribosyltransferase activity"/>
    <property type="evidence" value="ECO:0007669"/>
    <property type="project" value="UniProtKB-UniRule"/>
</dbReference>
<dbReference type="PANTHER" id="PTHR19278:SF9">
    <property type="entry name" value="URIDINE 5'-MONOPHOSPHATE SYNTHASE"/>
    <property type="match status" value="1"/>
</dbReference>
<keyword evidence="4 7" id="KW-0808">Transferase</keyword>
<dbReference type="EC" id="2.4.2.10" evidence="2 7"/>
<dbReference type="InterPro" id="IPR029057">
    <property type="entry name" value="PRTase-like"/>
</dbReference>
<gene>
    <name evidence="7 9" type="primary">pyrE</name>
    <name evidence="9" type="ORF">FL622_01990</name>
</gene>
<dbReference type="FunFam" id="3.40.50.2020:FF:000029">
    <property type="entry name" value="Orotate phosphoribosyltransferase"/>
    <property type="match status" value="1"/>
</dbReference>
<dbReference type="AlphaFoldDB" id="A0A550JL77"/>
<dbReference type="GO" id="GO:0019856">
    <property type="term" value="P:pyrimidine nucleobase biosynthetic process"/>
    <property type="evidence" value="ECO:0007669"/>
    <property type="project" value="TreeGrafter"/>
</dbReference>
<dbReference type="Pfam" id="PF00156">
    <property type="entry name" value="Pribosyltran"/>
    <property type="match status" value="1"/>
</dbReference>
<name>A0A550JL77_9BACT</name>
<dbReference type="RefSeq" id="WP_092052960.1">
    <property type="nucleotide sequence ID" value="NZ_FOJJ01000001.1"/>
</dbReference>
<comment type="subunit">
    <text evidence="7">Homodimer.</text>
</comment>
<proteinExistence type="inferred from homology"/>
<evidence type="ECO:0000259" key="8">
    <source>
        <dbReference type="Pfam" id="PF00156"/>
    </source>
</evidence>
<feature type="binding site" description="in other chain" evidence="7">
    <location>
        <begin position="127"/>
        <end position="135"/>
    </location>
    <ligand>
        <name>5-phospho-alpha-D-ribose 1-diphosphate</name>
        <dbReference type="ChEBI" id="CHEBI:58017"/>
        <note>ligand shared between dimeric partners</note>
    </ligand>
</feature>